<evidence type="ECO:0000313" key="2">
    <source>
        <dbReference type="Proteomes" id="UP000030152"/>
    </source>
</evidence>
<proteinExistence type="predicted"/>
<protein>
    <submittedName>
        <fullName evidence="1">Group I intron homing endonuclease</fullName>
    </submittedName>
</protein>
<dbReference type="Pfam" id="PF16125">
    <property type="entry name" value="DUF4837"/>
    <property type="match status" value="1"/>
</dbReference>
<reference evidence="1 2" key="1">
    <citation type="submission" date="2013-09" db="EMBL/GenBank/DDBJ databases">
        <authorList>
            <person name="Zeng Z."/>
            <person name="Chen C."/>
        </authorList>
    </citation>
    <scope>NUCLEOTIDE SEQUENCE [LARGE SCALE GENOMIC DNA]</scope>
    <source>
        <strain evidence="1 2">WB 3.3-2</strain>
    </source>
</reference>
<dbReference type="Proteomes" id="UP000030152">
    <property type="component" value="Unassembled WGS sequence"/>
</dbReference>
<keyword evidence="2" id="KW-1185">Reference proteome</keyword>
<dbReference type="eggNOG" id="COG0322">
    <property type="taxonomic scope" value="Bacteria"/>
</dbReference>
<sequence>MKRVQQIIAFAVIICCIFSCSKSKTDTAISEGEINEISVIISDVLWNGEVGDSLRKKLAAPVDGLNMEEPIFTINQYHEQSFGGDLKRGRNIIFVEKGDKKNFDFKQDNVCTPQNTFTITGKNTAQILELIQMHADEIIKTIRQTEIAVNQKRNEKAGLMDTKDFAGKYGITIKMPAAYKPALQMDNFLWLKKEIPGGNTNMLLYRVPFNVIDNKKDMINNIIKMRDSIGTRYIHGQEKGTFMLTEEAYSPYVFMTSFNDKRAFETRGNWEMENDFMNGPFVNYAIRDEKNKCYLVIEGFIYSPSSPKRDLIVELESIIKSVTFL</sequence>
<dbReference type="EMBL" id="JRLX01000016">
    <property type="protein sequence ID" value="KGO85778.1"/>
    <property type="molecule type" value="Genomic_DNA"/>
</dbReference>
<organism evidence="1 2">
    <name type="scientific">Flavobacterium rivuli WB 3.3-2 = DSM 21788</name>
    <dbReference type="NCBI Taxonomy" id="1121895"/>
    <lineage>
        <taxon>Bacteria</taxon>
        <taxon>Pseudomonadati</taxon>
        <taxon>Bacteroidota</taxon>
        <taxon>Flavobacteriia</taxon>
        <taxon>Flavobacteriales</taxon>
        <taxon>Flavobacteriaceae</taxon>
        <taxon>Flavobacterium</taxon>
    </lineage>
</organism>
<dbReference type="STRING" id="1121895.GCA_000378485_03681"/>
<accession>A0A0A2M2V0</accession>
<dbReference type="AlphaFoldDB" id="A0A0A2M2V0"/>
<name>A0A0A2M2V0_9FLAO</name>
<keyword evidence="1" id="KW-0255">Endonuclease</keyword>
<dbReference type="InterPro" id="IPR032286">
    <property type="entry name" value="DUF4837"/>
</dbReference>
<dbReference type="GO" id="GO:0004519">
    <property type="term" value="F:endonuclease activity"/>
    <property type="evidence" value="ECO:0007669"/>
    <property type="project" value="UniProtKB-KW"/>
</dbReference>
<evidence type="ECO:0000313" key="1">
    <source>
        <dbReference type="EMBL" id="KGO85778.1"/>
    </source>
</evidence>
<keyword evidence="1" id="KW-0378">Hydrolase</keyword>
<keyword evidence="1" id="KW-0540">Nuclease</keyword>
<comment type="caution">
    <text evidence="1">The sequence shown here is derived from an EMBL/GenBank/DDBJ whole genome shotgun (WGS) entry which is preliminary data.</text>
</comment>
<gene>
    <name evidence="1" type="ORF">Q765_14215</name>
</gene>